<dbReference type="Pfam" id="PF00171">
    <property type="entry name" value="Aldedh"/>
    <property type="match status" value="1"/>
</dbReference>
<keyword evidence="2" id="KW-0521">NADP</keyword>
<dbReference type="GO" id="GO:0006081">
    <property type="term" value="P:aldehyde metabolic process"/>
    <property type="evidence" value="ECO:0007669"/>
    <property type="project" value="InterPro"/>
</dbReference>
<evidence type="ECO:0000256" key="1">
    <source>
        <dbReference type="ARBA" id="ARBA00009986"/>
    </source>
</evidence>
<feature type="domain" description="Aldehyde dehydrogenase" evidence="6">
    <location>
        <begin position="40"/>
        <end position="496"/>
    </location>
</feature>
<keyword evidence="3 5" id="KW-0560">Oxidoreductase</keyword>
<organism evidence="7 8">
    <name type="scientific">Halogranum gelatinilyticum</name>
    <dbReference type="NCBI Taxonomy" id="660521"/>
    <lineage>
        <taxon>Archaea</taxon>
        <taxon>Methanobacteriati</taxon>
        <taxon>Methanobacteriota</taxon>
        <taxon>Stenosarchaea group</taxon>
        <taxon>Halobacteria</taxon>
        <taxon>Halobacteriales</taxon>
        <taxon>Haloferacaceae</taxon>
    </lineage>
</organism>
<dbReference type="Gene3D" id="3.40.309.10">
    <property type="entry name" value="Aldehyde Dehydrogenase, Chain A, domain 2"/>
    <property type="match status" value="1"/>
</dbReference>
<evidence type="ECO:0000259" key="6">
    <source>
        <dbReference type="Pfam" id="PF00171"/>
    </source>
</evidence>
<feature type="active site" evidence="4">
    <location>
        <position position="269"/>
    </location>
</feature>
<dbReference type="FunFam" id="3.40.309.10:FF:000009">
    <property type="entry name" value="Aldehyde dehydrogenase A"/>
    <property type="match status" value="1"/>
</dbReference>
<evidence type="ECO:0000256" key="2">
    <source>
        <dbReference type="ARBA" id="ARBA00022857"/>
    </source>
</evidence>
<evidence type="ECO:0000313" key="7">
    <source>
        <dbReference type="EMBL" id="SDM94740.1"/>
    </source>
</evidence>
<dbReference type="SUPFAM" id="SSF53720">
    <property type="entry name" value="ALDH-like"/>
    <property type="match status" value="1"/>
</dbReference>
<dbReference type="PROSITE" id="PS00687">
    <property type="entry name" value="ALDEHYDE_DEHYDR_GLU"/>
    <property type="match status" value="1"/>
</dbReference>
<dbReference type="AlphaFoldDB" id="A0A1G9XDA3"/>
<dbReference type="NCBIfam" id="NF006916">
    <property type="entry name" value="PRK09407.1"/>
    <property type="match status" value="1"/>
</dbReference>
<dbReference type="InterPro" id="IPR029510">
    <property type="entry name" value="Ald_DH_CS_GLU"/>
</dbReference>
<dbReference type="Gene3D" id="3.40.605.10">
    <property type="entry name" value="Aldehyde Dehydrogenase, Chain A, domain 1"/>
    <property type="match status" value="1"/>
</dbReference>
<accession>A0A1G9XDA3</accession>
<proteinExistence type="inferred from homology"/>
<evidence type="ECO:0000256" key="3">
    <source>
        <dbReference type="ARBA" id="ARBA00023002"/>
    </source>
</evidence>
<evidence type="ECO:0000256" key="4">
    <source>
        <dbReference type="PROSITE-ProRule" id="PRU10007"/>
    </source>
</evidence>
<name>A0A1G9XDA3_9EURY</name>
<dbReference type="InterPro" id="IPR012394">
    <property type="entry name" value="Aldehyde_DH_NAD(P)"/>
</dbReference>
<dbReference type="RefSeq" id="WP_089698655.1">
    <property type="nucleotide sequence ID" value="NZ_FNHL01000004.1"/>
</dbReference>
<dbReference type="InterPro" id="IPR016161">
    <property type="entry name" value="Ald_DH/histidinol_DH"/>
</dbReference>
<dbReference type="InterPro" id="IPR015590">
    <property type="entry name" value="Aldehyde_DH_dom"/>
</dbReference>
<gene>
    <name evidence="7" type="ORF">SAMN04487949_2944</name>
</gene>
<dbReference type="InterPro" id="IPR016162">
    <property type="entry name" value="Ald_DH_N"/>
</dbReference>
<comment type="similarity">
    <text evidence="1 5">Belongs to the aldehyde dehydrogenase family.</text>
</comment>
<dbReference type="Proteomes" id="UP000199451">
    <property type="component" value="Unassembled WGS sequence"/>
</dbReference>
<dbReference type="GO" id="GO:0016620">
    <property type="term" value="F:oxidoreductase activity, acting on the aldehyde or oxo group of donors, NAD or NADP as acceptor"/>
    <property type="evidence" value="ECO:0007669"/>
    <property type="project" value="InterPro"/>
</dbReference>
<evidence type="ECO:0000256" key="5">
    <source>
        <dbReference type="RuleBase" id="RU003345"/>
    </source>
</evidence>
<dbReference type="PANTHER" id="PTHR11699">
    <property type="entry name" value="ALDEHYDE DEHYDROGENASE-RELATED"/>
    <property type="match status" value="1"/>
</dbReference>
<protein>
    <submittedName>
        <fullName evidence="7">Succinate-semialdehyde dehydrogenase / glutarate-semialdehyde dehydrogenase</fullName>
    </submittedName>
</protein>
<dbReference type="FunFam" id="3.40.605.10:FF:000010">
    <property type="entry name" value="N-succinylglutamate 5-semialdehyde dehydrogenase"/>
    <property type="match status" value="1"/>
</dbReference>
<dbReference type="PIRSF" id="PIRSF036492">
    <property type="entry name" value="ALDH"/>
    <property type="match status" value="1"/>
</dbReference>
<keyword evidence="8" id="KW-1185">Reference proteome</keyword>
<dbReference type="OrthoDB" id="6342at2157"/>
<dbReference type="STRING" id="660521.SAMN04487949_2944"/>
<evidence type="ECO:0000313" key="8">
    <source>
        <dbReference type="Proteomes" id="UP000199451"/>
    </source>
</evidence>
<reference evidence="8" key="1">
    <citation type="submission" date="2016-10" db="EMBL/GenBank/DDBJ databases">
        <authorList>
            <person name="Varghese N."/>
            <person name="Submissions S."/>
        </authorList>
    </citation>
    <scope>NUCLEOTIDE SEQUENCE [LARGE SCALE GENOMIC DNA]</scope>
    <source>
        <strain evidence="8">CGMCC 1.10119</strain>
    </source>
</reference>
<dbReference type="InterPro" id="IPR016163">
    <property type="entry name" value="Ald_DH_C"/>
</dbReference>
<dbReference type="EMBL" id="FNHL01000004">
    <property type="protein sequence ID" value="SDM94740.1"/>
    <property type="molecule type" value="Genomic_DNA"/>
</dbReference>
<sequence>MGEHTTGGLSVLSGSGLSARRFEVLAGRVARADGRAVGDNEIDVVAPATDERLGSVPACDETDVAAAVERAREAQADWAARPVEERTAILERFGDLVADRRDDLLDLLQVETGKARTTAVEEVLDVPNACSYYADVAPEALAEERRRGALPGVTTTHVSYDPVGVVGVISPWNYPLTLAVTDAIPALAAGNSVVLKPDEKTPFVALALAELLAEAGLPDGVFQVVTGEGPVVGPALVERVDHVAFTGSTETGRVVAEQAGRNLVGCSLELGGKNPLLVLDDADVERAAAGAAHACFANAGQLCLSIERIYVHESLYAEFLAAFVRETRGLTLGTDLDYAADVGTLASADQLERVECHVADAVETGASVVSGGRHRPDVAPYCYEPTILTDVDADSLVATEETFGPVVSVTPVADTEAAVAAANDSDYGLNASVWTGDRERGRAVARRIESGTVCVNDGYAAGWAALDAPKGGFGDSAVGHRHGVEGIDRYLQTRTVAASRVGLVKFPSGRGAGWVVDGAFTLLGLVRRLQRRLR</sequence>